<keyword evidence="2" id="KW-0732">Signal</keyword>
<organism evidence="3">
    <name type="scientific">Thiolapillus brandeum</name>
    <dbReference type="NCBI Taxonomy" id="1076588"/>
    <lineage>
        <taxon>Bacteria</taxon>
        <taxon>Pseudomonadati</taxon>
        <taxon>Pseudomonadota</taxon>
        <taxon>Gammaproteobacteria</taxon>
        <taxon>Chromatiales</taxon>
        <taxon>Sedimenticolaceae</taxon>
        <taxon>Thiolapillus</taxon>
    </lineage>
</organism>
<feature type="chain" id="PRO_5032306589" description="YtxH domain-containing protein" evidence="2">
    <location>
        <begin position="19"/>
        <end position="71"/>
    </location>
</feature>
<proteinExistence type="predicted"/>
<evidence type="ECO:0000256" key="2">
    <source>
        <dbReference type="SAM" id="SignalP"/>
    </source>
</evidence>
<feature type="region of interest" description="Disordered" evidence="1">
    <location>
        <begin position="49"/>
        <end position="71"/>
    </location>
</feature>
<protein>
    <recommendedName>
        <fullName evidence="4">YtxH domain-containing protein</fullName>
    </recommendedName>
</protein>
<evidence type="ECO:0008006" key="4">
    <source>
        <dbReference type="Google" id="ProtNLM"/>
    </source>
</evidence>
<comment type="caution">
    <text evidence="3">The sequence shown here is derived from an EMBL/GenBank/DDBJ whole genome shotgun (WGS) entry which is preliminary data.</text>
</comment>
<gene>
    <name evidence="3" type="ORF">ENJ12_00320</name>
</gene>
<accession>A0A831WC60</accession>
<dbReference type="Proteomes" id="UP000886339">
    <property type="component" value="Unassembled WGS sequence"/>
</dbReference>
<feature type="signal peptide" evidence="2">
    <location>
        <begin position="1"/>
        <end position="18"/>
    </location>
</feature>
<evidence type="ECO:0000313" key="3">
    <source>
        <dbReference type="EMBL" id="HEC05269.1"/>
    </source>
</evidence>
<feature type="compositionally biased region" description="Basic and acidic residues" evidence="1">
    <location>
        <begin position="61"/>
        <end position="71"/>
    </location>
</feature>
<evidence type="ECO:0000256" key="1">
    <source>
        <dbReference type="SAM" id="MobiDB-lite"/>
    </source>
</evidence>
<reference evidence="3" key="1">
    <citation type="journal article" date="2020" name="mSystems">
        <title>Genome- and Community-Level Interaction Insights into Carbon Utilization and Element Cycling Functions of Hydrothermarchaeota in Hydrothermal Sediment.</title>
        <authorList>
            <person name="Zhou Z."/>
            <person name="Liu Y."/>
            <person name="Xu W."/>
            <person name="Pan J."/>
            <person name="Luo Z.H."/>
            <person name="Li M."/>
        </authorList>
    </citation>
    <scope>NUCLEOTIDE SEQUENCE [LARGE SCALE GENOMIC DNA]</scope>
    <source>
        <strain evidence="3">HyVt-458</strain>
    </source>
</reference>
<dbReference type="EMBL" id="DRLF01000011">
    <property type="protein sequence ID" value="HEC05269.1"/>
    <property type="molecule type" value="Genomic_DNA"/>
</dbReference>
<sequence length="71" mass="7569">MKKISMILFSLVFGFSLLGIGGCSDESQEKWKEAGKATGDAVKETAHEAKEGVKNAVKNAKPTDPDTGLEK</sequence>
<name>A0A831WC60_9GAMM</name>
<dbReference type="AlphaFoldDB" id="A0A831WC60"/>
<dbReference type="PROSITE" id="PS51257">
    <property type="entry name" value="PROKAR_LIPOPROTEIN"/>
    <property type="match status" value="1"/>
</dbReference>